<dbReference type="Proteomes" id="UP000824023">
    <property type="component" value="Unassembled WGS sequence"/>
</dbReference>
<keyword evidence="2" id="KW-0238">DNA-binding</keyword>
<dbReference type="PANTHER" id="PTHR33204:SF39">
    <property type="entry name" value="TRANSCRIPTIONAL REGULATORY PROTEIN"/>
    <property type="match status" value="1"/>
</dbReference>
<dbReference type="InterPro" id="IPR002577">
    <property type="entry name" value="HTH_HxlR"/>
</dbReference>
<sequence>MNRTIIEDSQHPECPIRNILARISDKWSLLVIYTLDRSDKQAIRFKELQREIPDISQKMLTVTLRALEEDGYITRTVYPEVPPRVEYALTTRAHSLIPHINALIEWAVENKDAIISDRKRAAKKTALSSFV</sequence>
<evidence type="ECO:0000256" key="1">
    <source>
        <dbReference type="ARBA" id="ARBA00023015"/>
    </source>
</evidence>
<dbReference type="InterPro" id="IPR036388">
    <property type="entry name" value="WH-like_DNA-bd_sf"/>
</dbReference>
<dbReference type="GO" id="GO:0003677">
    <property type="term" value="F:DNA binding"/>
    <property type="evidence" value="ECO:0007669"/>
    <property type="project" value="UniProtKB-KW"/>
</dbReference>
<dbReference type="InterPro" id="IPR036390">
    <property type="entry name" value="WH_DNA-bd_sf"/>
</dbReference>
<gene>
    <name evidence="5" type="ORF">H9819_04050</name>
</gene>
<evidence type="ECO:0000256" key="3">
    <source>
        <dbReference type="ARBA" id="ARBA00023163"/>
    </source>
</evidence>
<comment type="caution">
    <text evidence="5">The sequence shown here is derived from an EMBL/GenBank/DDBJ whole genome shotgun (WGS) entry which is preliminary data.</text>
</comment>
<dbReference type="AlphaFoldDB" id="A0A9D2A4S8"/>
<reference evidence="5" key="1">
    <citation type="journal article" date="2021" name="PeerJ">
        <title>Extensive microbial diversity within the chicken gut microbiome revealed by metagenomics and culture.</title>
        <authorList>
            <person name="Gilroy R."/>
            <person name="Ravi A."/>
            <person name="Getino M."/>
            <person name="Pursley I."/>
            <person name="Horton D.L."/>
            <person name="Alikhan N.F."/>
            <person name="Baker D."/>
            <person name="Gharbi K."/>
            <person name="Hall N."/>
            <person name="Watson M."/>
            <person name="Adriaenssens E.M."/>
            <person name="Foster-Nyarko E."/>
            <person name="Jarju S."/>
            <person name="Secka A."/>
            <person name="Antonio M."/>
            <person name="Oren A."/>
            <person name="Chaudhuri R.R."/>
            <person name="La Ragione R."/>
            <person name="Hildebrand F."/>
            <person name="Pallen M.J."/>
        </authorList>
    </citation>
    <scope>NUCLEOTIDE SEQUENCE</scope>
    <source>
        <strain evidence="5">ChiHjej12B11-24981</strain>
    </source>
</reference>
<accession>A0A9D2A4S8</accession>
<dbReference type="PROSITE" id="PS51118">
    <property type="entry name" value="HTH_HXLR"/>
    <property type="match status" value="1"/>
</dbReference>
<organism evidence="5 6">
    <name type="scientific">Candidatus Bacteroides merdipullorum</name>
    <dbReference type="NCBI Taxonomy" id="2838474"/>
    <lineage>
        <taxon>Bacteria</taxon>
        <taxon>Pseudomonadati</taxon>
        <taxon>Bacteroidota</taxon>
        <taxon>Bacteroidia</taxon>
        <taxon>Bacteroidales</taxon>
        <taxon>Bacteroidaceae</taxon>
        <taxon>Bacteroides</taxon>
    </lineage>
</organism>
<dbReference type="EMBL" id="DXCK01000060">
    <property type="protein sequence ID" value="HIZ01411.1"/>
    <property type="molecule type" value="Genomic_DNA"/>
</dbReference>
<dbReference type="Pfam" id="PF01638">
    <property type="entry name" value="HxlR"/>
    <property type="match status" value="1"/>
</dbReference>
<protein>
    <submittedName>
        <fullName evidence="5">Helix-turn-helix transcriptional regulator</fullName>
    </submittedName>
</protein>
<reference evidence="5" key="2">
    <citation type="submission" date="2021-04" db="EMBL/GenBank/DDBJ databases">
        <authorList>
            <person name="Gilroy R."/>
        </authorList>
    </citation>
    <scope>NUCLEOTIDE SEQUENCE</scope>
    <source>
        <strain evidence="5">ChiHjej12B11-24981</strain>
    </source>
</reference>
<feature type="domain" description="HTH hxlR-type" evidence="4">
    <location>
        <begin position="14"/>
        <end position="115"/>
    </location>
</feature>
<evidence type="ECO:0000313" key="6">
    <source>
        <dbReference type="Proteomes" id="UP000824023"/>
    </source>
</evidence>
<dbReference type="Gene3D" id="1.10.10.10">
    <property type="entry name" value="Winged helix-like DNA-binding domain superfamily/Winged helix DNA-binding domain"/>
    <property type="match status" value="1"/>
</dbReference>
<keyword evidence="3" id="KW-0804">Transcription</keyword>
<name>A0A9D2A4S8_9BACE</name>
<dbReference type="SUPFAM" id="SSF46785">
    <property type="entry name" value="Winged helix' DNA-binding domain"/>
    <property type="match status" value="1"/>
</dbReference>
<dbReference type="PANTHER" id="PTHR33204">
    <property type="entry name" value="TRANSCRIPTIONAL REGULATOR, MARR FAMILY"/>
    <property type="match status" value="1"/>
</dbReference>
<proteinExistence type="predicted"/>
<evidence type="ECO:0000256" key="2">
    <source>
        <dbReference type="ARBA" id="ARBA00023125"/>
    </source>
</evidence>
<keyword evidence="1" id="KW-0805">Transcription regulation</keyword>
<evidence type="ECO:0000259" key="4">
    <source>
        <dbReference type="PROSITE" id="PS51118"/>
    </source>
</evidence>
<evidence type="ECO:0000313" key="5">
    <source>
        <dbReference type="EMBL" id="HIZ01411.1"/>
    </source>
</evidence>